<protein>
    <submittedName>
        <fullName evidence="2">Uncharacterized protein</fullName>
    </submittedName>
</protein>
<reference evidence="2 3" key="1">
    <citation type="submission" date="2018-06" db="EMBL/GenBank/DDBJ databases">
        <title>Complete genome of Desulfovibrio marinus P48SEP.</title>
        <authorList>
            <person name="Crispim J.S."/>
            <person name="Vidigal P.M.P."/>
            <person name="Silva L.C.F."/>
            <person name="Araujo L.C."/>
            <person name="Laguardia C.N."/>
            <person name="Dias R.S."/>
            <person name="Sousa M.P."/>
            <person name="Paula S.O."/>
            <person name="Silva C."/>
        </authorList>
    </citation>
    <scope>NUCLEOTIDE SEQUENCE [LARGE SCALE GENOMIC DNA]</scope>
    <source>
        <strain evidence="2 3">P48SEP</strain>
    </source>
</reference>
<dbReference type="EMBL" id="QMIF01000019">
    <property type="protein sequence ID" value="TVM30848.1"/>
    <property type="molecule type" value="Genomic_DNA"/>
</dbReference>
<evidence type="ECO:0000313" key="2">
    <source>
        <dbReference type="EMBL" id="TVM30848.1"/>
    </source>
</evidence>
<comment type="caution">
    <text evidence="2">The sequence shown here is derived from an EMBL/GenBank/DDBJ whole genome shotgun (WGS) entry which is preliminary data.</text>
</comment>
<feature type="region of interest" description="Disordered" evidence="1">
    <location>
        <begin position="52"/>
        <end position="78"/>
    </location>
</feature>
<accession>A0A6P1ZF56</accession>
<feature type="region of interest" description="Disordered" evidence="1">
    <location>
        <begin position="142"/>
        <end position="176"/>
    </location>
</feature>
<evidence type="ECO:0000256" key="1">
    <source>
        <dbReference type="SAM" id="MobiDB-lite"/>
    </source>
</evidence>
<evidence type="ECO:0000313" key="3">
    <source>
        <dbReference type="Proteomes" id="UP000434052"/>
    </source>
</evidence>
<proteinExistence type="predicted"/>
<dbReference type="OrthoDB" id="9867594at2"/>
<gene>
    <name evidence="2" type="ORF">DQK91_19935</name>
</gene>
<organism evidence="2 3">
    <name type="scientific">Oceanidesulfovibrio marinus</name>
    <dbReference type="NCBI Taxonomy" id="370038"/>
    <lineage>
        <taxon>Bacteria</taxon>
        <taxon>Pseudomonadati</taxon>
        <taxon>Thermodesulfobacteriota</taxon>
        <taxon>Desulfovibrionia</taxon>
        <taxon>Desulfovibrionales</taxon>
        <taxon>Desulfovibrionaceae</taxon>
        <taxon>Oceanidesulfovibrio</taxon>
    </lineage>
</organism>
<feature type="compositionally biased region" description="Low complexity" evidence="1">
    <location>
        <begin position="52"/>
        <end position="66"/>
    </location>
</feature>
<sequence>MNVASSSAYGAGATIRGIRAYARQSPRFGAFGRDDSVSTTGDAARLGTALATTADESSASASASSTPHTEPSPRSRSIGFRIGPFAIRYTTEEPDVAPGVSWDDLVREAERLASVNTSAPYEAEHEVAELRSSLAESPVERLTRRMGESATEPPGQSLSALDAGAAPPAAMRKATAAYADTASLSHRPQTGGVWHSVL</sequence>
<dbReference type="Proteomes" id="UP000434052">
    <property type="component" value="Unassembled WGS sequence"/>
</dbReference>
<dbReference type="RefSeq" id="WP_144307169.1">
    <property type="nucleotide sequence ID" value="NZ_QMIF01000019.1"/>
</dbReference>
<name>A0A6P1ZF56_9BACT</name>
<dbReference type="AlphaFoldDB" id="A0A6P1ZF56"/>
<feature type="compositionally biased region" description="Low complexity" evidence="1">
    <location>
        <begin position="160"/>
        <end position="176"/>
    </location>
</feature>